<dbReference type="STRING" id="1172565.AU508_04400"/>
<dbReference type="Pfam" id="PF00497">
    <property type="entry name" value="SBP_bac_3"/>
    <property type="match status" value="1"/>
</dbReference>
<dbReference type="RefSeq" id="WP_094107266.1">
    <property type="nucleotide sequence ID" value="NZ_LUSR01000038.1"/>
</dbReference>
<protein>
    <submittedName>
        <fullName evidence="5 6">ABC transporter substrate-binding protein</fullName>
    </submittedName>
</protein>
<proteinExistence type="inferred from homology"/>
<dbReference type="SMART" id="SM00062">
    <property type="entry name" value="PBPb"/>
    <property type="match status" value="1"/>
</dbReference>
<evidence type="ECO:0000313" key="6">
    <source>
        <dbReference type="EMBL" id="ROH75906.1"/>
    </source>
</evidence>
<dbReference type="Gene3D" id="3.40.190.10">
    <property type="entry name" value="Periplasmic binding protein-like II"/>
    <property type="match status" value="2"/>
</dbReference>
<dbReference type="PANTHER" id="PTHR35936:SF19">
    <property type="entry name" value="AMINO-ACID-BINDING PROTEIN YXEM-RELATED"/>
    <property type="match status" value="1"/>
</dbReference>
<evidence type="ECO:0000313" key="7">
    <source>
        <dbReference type="Proteomes" id="UP000250186"/>
    </source>
</evidence>
<keyword evidence="7" id="KW-1185">Reference proteome</keyword>
<dbReference type="PANTHER" id="PTHR35936">
    <property type="entry name" value="MEMBRANE-BOUND LYTIC MUREIN TRANSGLYCOSYLASE F"/>
    <property type="match status" value="1"/>
</dbReference>
<comment type="caution">
    <text evidence="6">The sequence shown here is derived from an EMBL/GenBank/DDBJ whole genome shotgun (WGS) entry which is preliminary data.</text>
</comment>
<comment type="similarity">
    <text evidence="1">Belongs to the bacterial solute-binding protein 3 family.</text>
</comment>
<organism evidence="6 8">
    <name type="scientific">Lonsdalea populi</name>
    <dbReference type="NCBI Taxonomy" id="1172565"/>
    <lineage>
        <taxon>Bacteria</taxon>
        <taxon>Pseudomonadati</taxon>
        <taxon>Pseudomonadota</taxon>
        <taxon>Gammaproteobacteria</taxon>
        <taxon>Enterobacterales</taxon>
        <taxon>Pectobacteriaceae</taxon>
        <taxon>Lonsdalea</taxon>
    </lineage>
</organism>
<dbReference type="SUPFAM" id="SSF53850">
    <property type="entry name" value="Periplasmic binding protein-like II"/>
    <property type="match status" value="1"/>
</dbReference>
<gene>
    <name evidence="5" type="ORF">AU492_08170</name>
    <name evidence="6" type="ORF">EC392_16505</name>
</gene>
<name>A0A3N0U5M3_9GAMM</name>
<dbReference type="EMBL" id="LUSW01000015">
    <property type="protein sequence ID" value="RAT34538.1"/>
    <property type="molecule type" value="Genomic_DNA"/>
</dbReference>
<evidence type="ECO:0000259" key="4">
    <source>
        <dbReference type="SMART" id="SM00062"/>
    </source>
</evidence>
<feature type="signal peptide" evidence="3">
    <location>
        <begin position="1"/>
        <end position="35"/>
    </location>
</feature>
<evidence type="ECO:0000313" key="8">
    <source>
        <dbReference type="Proteomes" id="UP000274511"/>
    </source>
</evidence>
<evidence type="ECO:0000256" key="3">
    <source>
        <dbReference type="SAM" id="SignalP"/>
    </source>
</evidence>
<dbReference type="EMBL" id="RJUJ01000031">
    <property type="protein sequence ID" value="ROH75906.1"/>
    <property type="molecule type" value="Genomic_DNA"/>
</dbReference>
<reference evidence="5 7" key="1">
    <citation type="submission" date="2016-02" db="EMBL/GenBank/DDBJ databases">
        <title>Species-wide whole genome sequencing reveals diversity, host range in Lonsdalea quercina.</title>
        <authorList>
            <person name="Li Y."/>
        </authorList>
    </citation>
    <scope>NUCLEOTIDE SEQUENCE [LARGE SCALE GENOMIC DNA]</scope>
    <source>
        <strain evidence="5 7">CFCC 12721</strain>
    </source>
</reference>
<dbReference type="Proteomes" id="UP000250186">
    <property type="component" value="Unassembled WGS sequence"/>
</dbReference>
<sequence>MTGKKPLNSSAFFTLRKALYLCTALSVLANAPAFSAPLKIGADLTYPPYNYLDNHQPAGFDAEFIQLVAAELRTKPEFIDTRFANLIMGLNTGKFDVIASSLYITPERAKQIDFIPYVKTGGVLIARKGDPFQPTELGMLCGKKVSSISGAAWVLKMSQGSQTLCVDKGLKPIDIREFPTAPEASQAVLSRAVDVQFDDAAVAFDVANKTQRLTVSSGIVYPILIGLGVKKGNQEKFSSLNTAVQTVIKSPAYQQLLTKYNLKAYSPSEVQAALNGTLQ</sequence>
<accession>A0A3N0U5M3</accession>
<dbReference type="Proteomes" id="UP000274511">
    <property type="component" value="Unassembled WGS sequence"/>
</dbReference>
<evidence type="ECO:0000256" key="1">
    <source>
        <dbReference type="ARBA" id="ARBA00010333"/>
    </source>
</evidence>
<keyword evidence="2 3" id="KW-0732">Signal</keyword>
<evidence type="ECO:0000313" key="5">
    <source>
        <dbReference type="EMBL" id="RAT34538.1"/>
    </source>
</evidence>
<feature type="chain" id="PRO_5018743288" evidence="3">
    <location>
        <begin position="36"/>
        <end position="279"/>
    </location>
</feature>
<reference evidence="6 8" key="2">
    <citation type="submission" date="2018-10" db="EMBL/GenBank/DDBJ databases">
        <title>New species genome.</title>
        <authorList>
            <person name="Li Y."/>
        </authorList>
    </citation>
    <scope>NUCLEOTIDE SEQUENCE [LARGE SCALE GENOMIC DNA]</scope>
    <source>
        <strain evidence="6 8">L6_4B</strain>
    </source>
</reference>
<feature type="domain" description="Solute-binding protein family 3/N-terminal" evidence="4">
    <location>
        <begin position="37"/>
        <end position="264"/>
    </location>
</feature>
<dbReference type="AlphaFoldDB" id="A0A3N0U5M3"/>
<dbReference type="InterPro" id="IPR001638">
    <property type="entry name" value="Solute-binding_3/MltF_N"/>
</dbReference>
<evidence type="ECO:0000256" key="2">
    <source>
        <dbReference type="ARBA" id="ARBA00022729"/>
    </source>
</evidence>